<dbReference type="OrthoDB" id="10067394at2759"/>
<sequence>PLIHALFEELSRTWQFVVADPVSRHAVIVDPQLDNAPAATTISTIAADRVLTVVRQNRYIVDRILHTHEPKHHPSSAWYLRAQLLQSTGHAPKITLGRTMVAVQRMFRRKYSMKNDDGSTWATTHDDANLTDGQSFSIGGLRAAALQFPG</sequence>
<dbReference type="EMBL" id="KB456265">
    <property type="protein sequence ID" value="EMF11885.1"/>
    <property type="molecule type" value="Genomic_DNA"/>
</dbReference>
<dbReference type="RefSeq" id="XP_016760006.1">
    <property type="nucleotide sequence ID" value="XM_016908422.1"/>
</dbReference>
<feature type="non-terminal residue" evidence="1">
    <location>
        <position position="1"/>
    </location>
</feature>
<dbReference type="AlphaFoldDB" id="N1QJB0"/>
<evidence type="ECO:0000313" key="1">
    <source>
        <dbReference type="EMBL" id="EMF11885.1"/>
    </source>
</evidence>
<dbReference type="InterPro" id="IPR036866">
    <property type="entry name" value="RibonucZ/Hydroxyglut_hydro"/>
</dbReference>
<dbReference type="GeneID" id="27905559"/>
<dbReference type="OMA" id="HTHEPKH"/>
<feature type="non-terminal residue" evidence="1">
    <location>
        <position position="150"/>
    </location>
</feature>
<evidence type="ECO:0000313" key="2">
    <source>
        <dbReference type="Proteomes" id="UP000016931"/>
    </source>
</evidence>
<proteinExistence type="predicted"/>
<dbReference type="Gene3D" id="3.60.15.10">
    <property type="entry name" value="Ribonuclease Z/Hydroxyacylglutathione hydrolase-like"/>
    <property type="match status" value="1"/>
</dbReference>
<organism evidence="1 2">
    <name type="scientific">Sphaerulina musiva (strain SO2202)</name>
    <name type="common">Poplar stem canker fungus</name>
    <name type="synonym">Septoria musiva</name>
    <dbReference type="NCBI Taxonomy" id="692275"/>
    <lineage>
        <taxon>Eukaryota</taxon>
        <taxon>Fungi</taxon>
        <taxon>Dikarya</taxon>
        <taxon>Ascomycota</taxon>
        <taxon>Pezizomycotina</taxon>
        <taxon>Dothideomycetes</taxon>
        <taxon>Dothideomycetidae</taxon>
        <taxon>Mycosphaerellales</taxon>
        <taxon>Mycosphaerellaceae</taxon>
        <taxon>Sphaerulina</taxon>
    </lineage>
</organism>
<dbReference type="eggNOG" id="KOG0814">
    <property type="taxonomic scope" value="Eukaryota"/>
</dbReference>
<gene>
    <name evidence="1" type="ORF">SEPMUDRAFT_27058</name>
</gene>
<dbReference type="STRING" id="692275.N1QJB0"/>
<dbReference type="HOGENOM" id="CLU_030571_6_2_1"/>
<name>N1QJB0_SPHMS</name>
<keyword evidence="2" id="KW-1185">Reference proteome</keyword>
<protein>
    <submittedName>
        <fullName evidence="1">Uncharacterized protein</fullName>
    </submittedName>
</protein>
<dbReference type="Proteomes" id="UP000016931">
    <property type="component" value="Unassembled WGS sequence"/>
</dbReference>
<dbReference type="SUPFAM" id="SSF56281">
    <property type="entry name" value="Metallo-hydrolase/oxidoreductase"/>
    <property type="match status" value="1"/>
</dbReference>
<accession>N1QJB0</accession>
<reference evidence="1 2" key="1">
    <citation type="journal article" date="2012" name="PLoS Pathog.">
        <title>Diverse lifestyles and strategies of plant pathogenesis encoded in the genomes of eighteen Dothideomycetes fungi.</title>
        <authorList>
            <person name="Ohm R.A."/>
            <person name="Feau N."/>
            <person name="Henrissat B."/>
            <person name="Schoch C.L."/>
            <person name="Horwitz B.A."/>
            <person name="Barry K.W."/>
            <person name="Condon B.J."/>
            <person name="Copeland A.C."/>
            <person name="Dhillon B."/>
            <person name="Glaser F."/>
            <person name="Hesse C.N."/>
            <person name="Kosti I."/>
            <person name="LaButti K."/>
            <person name="Lindquist E.A."/>
            <person name="Lucas S."/>
            <person name="Salamov A.A."/>
            <person name="Bradshaw R.E."/>
            <person name="Ciuffetti L."/>
            <person name="Hamelin R.C."/>
            <person name="Kema G.H.J."/>
            <person name="Lawrence C."/>
            <person name="Scott J.A."/>
            <person name="Spatafora J.W."/>
            <person name="Turgeon B.G."/>
            <person name="de Wit P.J.G.M."/>
            <person name="Zhong S."/>
            <person name="Goodwin S.B."/>
            <person name="Grigoriev I.V."/>
        </authorList>
    </citation>
    <scope>NUCLEOTIDE SEQUENCE [LARGE SCALE GENOMIC DNA]</scope>
    <source>
        <strain evidence="1 2">SO2202</strain>
    </source>
</reference>